<dbReference type="InterPro" id="IPR006015">
    <property type="entry name" value="Universal_stress_UspA"/>
</dbReference>
<sequence length="282" mass="30886">MALKNLLLHIDDTKACAKRMDYAIELARLHDAHLSAVYCIGEYKLPGWADMPSTLEKEQKEREEKRAKARLEEFGKKAKRAGINYETRQARARISDLPEVVAIHGRYADLVILGQVDPNDPPVGGDRIVEHVVISCGRPVLVVPYVGAPETKGVLSVAQNIMVGWDAGREATRAVNDALPLLEQAKSVDVVSVNPKKVGKHGDEPGADIGLHLSRHSVKVNVQHLESRDIEPGDTLLSRVSDKGCDLLVIGGYAHSRLRDLVVGGVTETMLEHMTVPVLMSH</sequence>
<dbReference type="RefSeq" id="WP_027289347.1">
    <property type="nucleotide sequence ID" value="NZ_NRRE01000017.1"/>
</dbReference>
<evidence type="ECO:0000313" key="3">
    <source>
        <dbReference type="EMBL" id="MBK1696479.1"/>
    </source>
</evidence>
<dbReference type="Gene3D" id="3.40.50.12370">
    <property type="match status" value="1"/>
</dbReference>
<dbReference type="EMBL" id="NRRE01000017">
    <property type="protein sequence ID" value="MBK1696479.1"/>
    <property type="molecule type" value="Genomic_DNA"/>
</dbReference>
<dbReference type="PANTHER" id="PTHR46268">
    <property type="entry name" value="STRESS RESPONSE PROTEIN NHAX"/>
    <property type="match status" value="1"/>
</dbReference>
<evidence type="ECO:0000313" key="4">
    <source>
        <dbReference type="Proteomes" id="UP000778970"/>
    </source>
</evidence>
<accession>A0A934UZJ4</accession>
<evidence type="ECO:0000256" key="1">
    <source>
        <dbReference type="ARBA" id="ARBA00008791"/>
    </source>
</evidence>
<dbReference type="PRINTS" id="PR01438">
    <property type="entry name" value="UNVRSLSTRESS"/>
</dbReference>
<feature type="domain" description="UspA" evidence="2">
    <location>
        <begin position="4"/>
        <end position="117"/>
    </location>
</feature>
<reference evidence="3" key="1">
    <citation type="submission" date="2017-08" db="EMBL/GenBank/DDBJ databases">
        <authorList>
            <person name="Imhoff J.F."/>
            <person name="Rahn T."/>
            <person name="Kuenzel S."/>
            <person name="Neulinger S.C."/>
        </authorList>
    </citation>
    <scope>NUCLEOTIDE SEQUENCE</scope>
    <source>
        <strain evidence="3">DSM 9154</strain>
    </source>
</reference>
<dbReference type="PANTHER" id="PTHR46268:SF15">
    <property type="entry name" value="UNIVERSAL STRESS PROTEIN HP_0031"/>
    <property type="match status" value="1"/>
</dbReference>
<gene>
    <name evidence="3" type="ORF">CKO21_04380</name>
</gene>
<dbReference type="SUPFAM" id="SSF52402">
    <property type="entry name" value="Adenine nucleotide alpha hydrolases-like"/>
    <property type="match status" value="2"/>
</dbReference>
<dbReference type="AlphaFoldDB" id="A0A934UZJ4"/>
<organism evidence="3 4">
    <name type="scientific">Rhodovibrio salinarum</name>
    <dbReference type="NCBI Taxonomy" id="1087"/>
    <lineage>
        <taxon>Bacteria</taxon>
        <taxon>Pseudomonadati</taxon>
        <taxon>Pseudomonadota</taxon>
        <taxon>Alphaproteobacteria</taxon>
        <taxon>Rhodospirillales</taxon>
        <taxon>Rhodovibrionaceae</taxon>
        <taxon>Rhodovibrio</taxon>
    </lineage>
</organism>
<name>A0A934UZJ4_9PROT</name>
<feature type="domain" description="UspA" evidence="2">
    <location>
        <begin position="159"/>
        <end position="280"/>
    </location>
</feature>
<comment type="similarity">
    <text evidence="1">Belongs to the universal stress protein A family.</text>
</comment>
<dbReference type="Proteomes" id="UP000778970">
    <property type="component" value="Unassembled WGS sequence"/>
</dbReference>
<comment type="caution">
    <text evidence="3">The sequence shown here is derived from an EMBL/GenBank/DDBJ whole genome shotgun (WGS) entry which is preliminary data.</text>
</comment>
<dbReference type="InterPro" id="IPR006016">
    <property type="entry name" value="UspA"/>
</dbReference>
<dbReference type="CDD" id="cd00293">
    <property type="entry name" value="USP-like"/>
    <property type="match status" value="2"/>
</dbReference>
<keyword evidence="4" id="KW-1185">Reference proteome</keyword>
<proteinExistence type="inferred from homology"/>
<dbReference type="Pfam" id="PF00582">
    <property type="entry name" value="Usp"/>
    <property type="match status" value="2"/>
</dbReference>
<protein>
    <submittedName>
        <fullName evidence="3">Universal stress protein</fullName>
    </submittedName>
</protein>
<evidence type="ECO:0000259" key="2">
    <source>
        <dbReference type="Pfam" id="PF00582"/>
    </source>
</evidence>
<reference evidence="3" key="2">
    <citation type="journal article" date="2020" name="Microorganisms">
        <title>Osmotic Adaptation and Compatible Solute Biosynthesis of Phototrophic Bacteria as Revealed from Genome Analyses.</title>
        <authorList>
            <person name="Imhoff J.F."/>
            <person name="Rahn T."/>
            <person name="Kunzel S."/>
            <person name="Keller A."/>
            <person name="Neulinger S.C."/>
        </authorList>
    </citation>
    <scope>NUCLEOTIDE SEQUENCE</scope>
    <source>
        <strain evidence="3">DSM 9154</strain>
    </source>
</reference>